<sequence length="238" mass="25937">MRLPQLALGGLLLAAALPALAQTTPETTATPRFYVGLGAYNSYYQQIGNQLLSQDGSFRMPVQLTAGYLLRPRLTLQLGVAYSGSTARYGQSTQFIGGAAGPNSSYYTLDGDYTQRQTSVSGLARYTLTANPSRRLQFDALGGFTLESRNIHSRGTQTTYITGSPTNASDFAFRRTQNTLLATGGVGVRYRVSSRFELTYDFLVSKALTGQQYEGLNNPNKDVFTGSQALGLRYRFGR</sequence>
<proteinExistence type="predicted"/>
<evidence type="ECO:0000256" key="1">
    <source>
        <dbReference type="ARBA" id="ARBA00022729"/>
    </source>
</evidence>
<feature type="domain" description="Outer membrane protein beta-barrel" evidence="3">
    <location>
        <begin position="13"/>
        <end position="236"/>
    </location>
</feature>
<gene>
    <name evidence="4" type="ORF">SAMN04515668_0079</name>
</gene>
<name>A0A1I5SKA6_HYMAR</name>
<evidence type="ECO:0000313" key="4">
    <source>
        <dbReference type="EMBL" id="SFP70796.1"/>
    </source>
</evidence>
<evidence type="ECO:0000313" key="5">
    <source>
        <dbReference type="Proteomes" id="UP000199029"/>
    </source>
</evidence>
<dbReference type="Proteomes" id="UP000199029">
    <property type="component" value="Unassembled WGS sequence"/>
</dbReference>
<feature type="chain" id="PRO_5011607415" evidence="2">
    <location>
        <begin position="22"/>
        <end position="238"/>
    </location>
</feature>
<dbReference type="OrthoDB" id="886433at2"/>
<protein>
    <submittedName>
        <fullName evidence="4">Outer membrane protein beta-barrel domain-containing protein</fullName>
    </submittedName>
</protein>
<dbReference type="InterPro" id="IPR011250">
    <property type="entry name" value="OMP/PagP_B-barrel"/>
</dbReference>
<dbReference type="RefSeq" id="WP_143079991.1">
    <property type="nucleotide sequence ID" value="NZ_FOXS01000001.1"/>
</dbReference>
<reference evidence="5" key="1">
    <citation type="submission" date="2016-10" db="EMBL/GenBank/DDBJ databases">
        <authorList>
            <person name="Varghese N."/>
            <person name="Submissions S."/>
        </authorList>
    </citation>
    <scope>NUCLEOTIDE SEQUENCE [LARGE SCALE GENOMIC DNA]</scope>
    <source>
        <strain evidence="5">OR362-8,ATCC BAA-1266,JCM 13504</strain>
    </source>
</reference>
<accession>A0A1I5SKA6</accession>
<dbReference type="Pfam" id="PF13505">
    <property type="entry name" value="OMP_b-brl"/>
    <property type="match status" value="1"/>
</dbReference>
<keyword evidence="5" id="KW-1185">Reference proteome</keyword>
<feature type="signal peptide" evidence="2">
    <location>
        <begin position="1"/>
        <end position="21"/>
    </location>
</feature>
<evidence type="ECO:0000256" key="2">
    <source>
        <dbReference type="SAM" id="SignalP"/>
    </source>
</evidence>
<keyword evidence="1 2" id="KW-0732">Signal</keyword>
<dbReference type="EMBL" id="FOXS01000001">
    <property type="protein sequence ID" value="SFP70796.1"/>
    <property type="molecule type" value="Genomic_DNA"/>
</dbReference>
<dbReference type="InterPro" id="IPR027385">
    <property type="entry name" value="Beta-barrel_OMP"/>
</dbReference>
<organism evidence="4 5">
    <name type="scientific">Hymenobacter arizonensis</name>
    <name type="common">Siccationidurans arizonensis</name>
    <dbReference type="NCBI Taxonomy" id="1227077"/>
    <lineage>
        <taxon>Bacteria</taxon>
        <taxon>Pseudomonadati</taxon>
        <taxon>Bacteroidota</taxon>
        <taxon>Cytophagia</taxon>
        <taxon>Cytophagales</taxon>
        <taxon>Hymenobacteraceae</taxon>
        <taxon>Hymenobacter</taxon>
    </lineage>
</organism>
<dbReference type="SUPFAM" id="SSF56925">
    <property type="entry name" value="OMPA-like"/>
    <property type="match status" value="1"/>
</dbReference>
<evidence type="ECO:0000259" key="3">
    <source>
        <dbReference type="Pfam" id="PF13505"/>
    </source>
</evidence>
<dbReference type="AlphaFoldDB" id="A0A1I5SKA6"/>